<accession>A0AA85ARR9</accession>
<dbReference type="AlphaFoldDB" id="A0AA85ARR9"/>
<organism evidence="2 3">
    <name type="scientific">Schistosoma mattheei</name>
    <dbReference type="NCBI Taxonomy" id="31246"/>
    <lineage>
        <taxon>Eukaryota</taxon>
        <taxon>Metazoa</taxon>
        <taxon>Spiralia</taxon>
        <taxon>Lophotrochozoa</taxon>
        <taxon>Platyhelminthes</taxon>
        <taxon>Trematoda</taxon>
        <taxon>Digenea</taxon>
        <taxon>Strigeidida</taxon>
        <taxon>Schistosomatoidea</taxon>
        <taxon>Schistosomatidae</taxon>
        <taxon>Schistosoma</taxon>
    </lineage>
</organism>
<evidence type="ECO:0000313" key="2">
    <source>
        <dbReference type="Proteomes" id="UP000050791"/>
    </source>
</evidence>
<dbReference type="Proteomes" id="UP000050791">
    <property type="component" value="Unassembled WGS sequence"/>
</dbReference>
<name>A0AA85ARR9_9TREM</name>
<protein>
    <submittedName>
        <fullName evidence="3">Uncharacterized protein</fullName>
    </submittedName>
</protein>
<evidence type="ECO:0000256" key="1">
    <source>
        <dbReference type="SAM" id="Coils"/>
    </source>
</evidence>
<reference evidence="3" key="1">
    <citation type="submission" date="2023-11" db="UniProtKB">
        <authorList>
            <consortium name="WormBaseParasite"/>
        </authorList>
    </citation>
    <scope>IDENTIFICATION</scope>
</reference>
<sequence length="332" mass="38486">MQKHNNQLASLQKINYPQQQHSFDSHQYNNRYPLQFISGQLELKHNYSDSDEPSSFYQPISSKQHYYSSYRRFKTCDRLPNINTLKLHFIQSLSGLSELQTDNKTMSLTTPPAQMPTTLSLPLRISRETAFKPINHKTFDRNASSSSSQSIHECNSESYVIANVNNEVGHSSNNVKINSTPNLLDYINTINSSVSSYKYNNPLIYAQQQFHLQQLKQFQQRDIPNHGDNRLPTTGKNCTTRSMEELLKRQKKLDHLQYCLQRYEIEREEAGQAIRRIEERMQELEARASDLLEYILMNTGLSLCDTHISSEVINSLKQTSKSFIAYFQLCSI</sequence>
<feature type="coiled-coil region" evidence="1">
    <location>
        <begin position="260"/>
        <end position="294"/>
    </location>
</feature>
<proteinExistence type="predicted"/>
<evidence type="ECO:0000313" key="3">
    <source>
        <dbReference type="WBParaSite" id="SMTH1_104580.1"/>
    </source>
</evidence>
<dbReference type="WBParaSite" id="SMTH1_104580.1">
    <property type="protein sequence ID" value="SMTH1_104580.1"/>
    <property type="gene ID" value="SMTH1_104580"/>
</dbReference>
<keyword evidence="1" id="KW-0175">Coiled coil</keyword>